<evidence type="ECO:0000256" key="7">
    <source>
        <dbReference type="ARBA" id="ARBA00023160"/>
    </source>
</evidence>
<comment type="pathway">
    <text evidence="2 9">Lipid metabolism; fatty acid biosynthesis.</text>
</comment>
<dbReference type="AlphaFoldDB" id="H3KCV5"/>
<keyword evidence="8 9" id="KW-0092">Biotin</keyword>
<dbReference type="HOGENOM" id="CLU_016733_3_1_4"/>
<dbReference type="PROSITE" id="PS50968">
    <property type="entry name" value="BIOTINYL_LIPOYL"/>
    <property type="match status" value="1"/>
</dbReference>
<dbReference type="InterPro" id="IPR001249">
    <property type="entry name" value="AcCoA_biotinCC"/>
</dbReference>
<dbReference type="FunFam" id="2.40.50.100:FF:000003">
    <property type="entry name" value="Acetyl-CoA carboxylase biotin carboxyl carrier protein"/>
    <property type="match status" value="1"/>
</dbReference>
<dbReference type="PANTHER" id="PTHR45266:SF3">
    <property type="entry name" value="OXALOACETATE DECARBOXYLASE ALPHA CHAIN"/>
    <property type="match status" value="1"/>
</dbReference>
<comment type="caution">
    <text evidence="11">The sequence shown here is derived from an EMBL/GenBank/DDBJ whole genome shotgun (WGS) entry which is preliminary data.</text>
</comment>
<dbReference type="InterPro" id="IPR001882">
    <property type="entry name" value="Biotin_BS"/>
</dbReference>
<dbReference type="PRINTS" id="PR01071">
    <property type="entry name" value="ACOABIOTINCC"/>
</dbReference>
<dbReference type="PANTHER" id="PTHR45266">
    <property type="entry name" value="OXALOACETATE DECARBOXYLASE ALPHA CHAIN"/>
    <property type="match status" value="1"/>
</dbReference>
<dbReference type="NCBIfam" id="TIGR00531">
    <property type="entry name" value="BCCP"/>
    <property type="match status" value="1"/>
</dbReference>
<dbReference type="RefSeq" id="WP_008541119.1">
    <property type="nucleotide sequence ID" value="NZ_JH604887.1"/>
</dbReference>
<dbReference type="Proteomes" id="UP000004956">
    <property type="component" value="Unassembled WGS sequence"/>
</dbReference>
<evidence type="ECO:0000313" key="12">
    <source>
        <dbReference type="Proteomes" id="UP000004956"/>
    </source>
</evidence>
<proteinExistence type="predicted"/>
<evidence type="ECO:0000256" key="2">
    <source>
        <dbReference type="ARBA" id="ARBA00005194"/>
    </source>
</evidence>
<dbReference type="OrthoDB" id="9811735at2"/>
<dbReference type="Pfam" id="PF00364">
    <property type="entry name" value="Biotin_lipoyl"/>
    <property type="match status" value="1"/>
</dbReference>
<keyword evidence="6 9" id="KW-0443">Lipid metabolism</keyword>
<dbReference type="UniPathway" id="UPA00094"/>
<organism evidence="11 12">
    <name type="scientific">Sutterella parvirubra YIT 11816</name>
    <dbReference type="NCBI Taxonomy" id="762967"/>
    <lineage>
        <taxon>Bacteria</taxon>
        <taxon>Pseudomonadati</taxon>
        <taxon>Pseudomonadota</taxon>
        <taxon>Betaproteobacteria</taxon>
        <taxon>Burkholderiales</taxon>
        <taxon>Sutterellaceae</taxon>
        <taxon>Sutterella</taxon>
    </lineage>
</organism>
<dbReference type="STRING" id="762967.HMPREF9440_00559"/>
<evidence type="ECO:0000313" key="11">
    <source>
        <dbReference type="EMBL" id="EHY32069.1"/>
    </source>
</evidence>
<dbReference type="CDD" id="cd06850">
    <property type="entry name" value="biotinyl_domain"/>
    <property type="match status" value="1"/>
</dbReference>
<dbReference type="NCBIfam" id="NF005457">
    <property type="entry name" value="PRK07051.1"/>
    <property type="match status" value="1"/>
</dbReference>
<dbReference type="InterPro" id="IPR050709">
    <property type="entry name" value="Biotin_Carboxyl_Carrier/Decarb"/>
</dbReference>
<accession>H3KCV5</accession>
<name>H3KCV5_9BURK</name>
<sequence length="155" mass="16189">MDLRKLKTLIDLVSESGVAELEIEEGEDRVRIVNRPSATPQAMPAPSIPPIPVTPVALPAAVEAAPAQEAPAPAAAPAGLTITSPMVGTFYRAPSPGADPFVKEGDAVKKGQTIGIIEAMKLLNEVEADQDGIVKSFCVENGQPVEFGQPLLVLE</sequence>
<dbReference type="PROSITE" id="PS00188">
    <property type="entry name" value="BIOTIN"/>
    <property type="match status" value="1"/>
</dbReference>
<comment type="function">
    <text evidence="1 9">This protein is a component of the acetyl coenzyme A carboxylase complex; first, biotin carboxylase catalyzes the carboxylation of the carrier protein and then the transcarboxylase transfers the carboxyl group to form malonyl-CoA.</text>
</comment>
<keyword evidence="7 9" id="KW-0275">Fatty acid biosynthesis</keyword>
<evidence type="ECO:0000256" key="3">
    <source>
        <dbReference type="ARBA" id="ARBA00017562"/>
    </source>
</evidence>
<dbReference type="GO" id="GO:0003989">
    <property type="term" value="F:acetyl-CoA carboxylase activity"/>
    <property type="evidence" value="ECO:0007669"/>
    <property type="project" value="InterPro"/>
</dbReference>
<dbReference type="Gene3D" id="2.40.50.100">
    <property type="match status" value="1"/>
</dbReference>
<dbReference type="GO" id="GO:0006633">
    <property type="term" value="P:fatty acid biosynthetic process"/>
    <property type="evidence" value="ECO:0007669"/>
    <property type="project" value="UniProtKB-UniPathway"/>
</dbReference>
<reference evidence="11 12" key="1">
    <citation type="submission" date="2011-11" db="EMBL/GenBank/DDBJ databases">
        <authorList>
            <person name="Weinstock G."/>
            <person name="Sodergren E."/>
            <person name="Clifton S."/>
            <person name="Fulton L."/>
            <person name="Fulton B."/>
            <person name="Courtney L."/>
            <person name="Fronick C."/>
            <person name="Harrison M."/>
            <person name="Strong C."/>
            <person name="Farmer C."/>
            <person name="Delahaunty K."/>
            <person name="Markovic C."/>
            <person name="Hall O."/>
            <person name="Minx P."/>
            <person name="Tomlinson C."/>
            <person name="Mitreva M."/>
            <person name="Hou S."/>
            <person name="Chen J."/>
            <person name="Wollam A."/>
            <person name="Pepin K.H."/>
            <person name="Johnson M."/>
            <person name="Bhonagiri V."/>
            <person name="Zhang X."/>
            <person name="Suruliraj S."/>
            <person name="Warren W."/>
            <person name="Chinwalla A."/>
            <person name="Mardis E.R."/>
            <person name="Wilson R.K."/>
        </authorList>
    </citation>
    <scope>NUCLEOTIDE SEQUENCE [LARGE SCALE GENOMIC DNA]</scope>
    <source>
        <strain evidence="11 12">YIT 11816</strain>
    </source>
</reference>
<gene>
    <name evidence="11" type="ORF">HMPREF9440_00559</name>
</gene>
<dbReference type="SUPFAM" id="SSF51230">
    <property type="entry name" value="Single hybrid motif"/>
    <property type="match status" value="1"/>
</dbReference>
<keyword evidence="4 9" id="KW-0444">Lipid biosynthesis</keyword>
<evidence type="ECO:0000256" key="8">
    <source>
        <dbReference type="ARBA" id="ARBA00023267"/>
    </source>
</evidence>
<protein>
    <recommendedName>
        <fullName evidence="3 9">Biotin carboxyl carrier protein of acetyl-CoA carboxylase</fullName>
    </recommendedName>
</protein>
<evidence type="ECO:0000256" key="6">
    <source>
        <dbReference type="ARBA" id="ARBA00023098"/>
    </source>
</evidence>
<evidence type="ECO:0000256" key="5">
    <source>
        <dbReference type="ARBA" id="ARBA00022832"/>
    </source>
</evidence>
<dbReference type="InterPro" id="IPR000089">
    <property type="entry name" value="Biotin_lipoyl"/>
</dbReference>
<keyword evidence="5 9" id="KW-0276">Fatty acid metabolism</keyword>
<dbReference type="PATRIC" id="fig|762967.3.peg.462"/>
<feature type="domain" description="Lipoyl-binding" evidence="10">
    <location>
        <begin position="79"/>
        <end position="155"/>
    </location>
</feature>
<evidence type="ECO:0000256" key="9">
    <source>
        <dbReference type="RuleBase" id="RU364072"/>
    </source>
</evidence>
<keyword evidence="12" id="KW-1185">Reference proteome</keyword>
<dbReference type="GO" id="GO:0009317">
    <property type="term" value="C:acetyl-CoA carboxylase complex"/>
    <property type="evidence" value="ECO:0007669"/>
    <property type="project" value="InterPro"/>
</dbReference>
<dbReference type="InterPro" id="IPR011053">
    <property type="entry name" value="Single_hybrid_motif"/>
</dbReference>
<evidence type="ECO:0000256" key="1">
    <source>
        <dbReference type="ARBA" id="ARBA00003761"/>
    </source>
</evidence>
<dbReference type="EMBL" id="AFBQ01000064">
    <property type="protein sequence ID" value="EHY32069.1"/>
    <property type="molecule type" value="Genomic_DNA"/>
</dbReference>
<evidence type="ECO:0000259" key="10">
    <source>
        <dbReference type="PROSITE" id="PS50968"/>
    </source>
</evidence>
<evidence type="ECO:0000256" key="4">
    <source>
        <dbReference type="ARBA" id="ARBA00022516"/>
    </source>
</evidence>